<feature type="region of interest" description="Disordered" evidence="1">
    <location>
        <begin position="99"/>
        <end position="120"/>
    </location>
</feature>
<evidence type="ECO:0000313" key="2">
    <source>
        <dbReference type="EMBL" id="KAH9827780.1"/>
    </source>
</evidence>
<proteinExistence type="predicted"/>
<protein>
    <submittedName>
        <fullName evidence="2">Uncharacterized protein</fullName>
    </submittedName>
</protein>
<feature type="compositionally biased region" description="Polar residues" evidence="1">
    <location>
        <begin position="102"/>
        <end position="112"/>
    </location>
</feature>
<feature type="compositionally biased region" description="Basic residues" evidence="1">
    <location>
        <begin position="23"/>
        <end position="39"/>
    </location>
</feature>
<dbReference type="AlphaFoldDB" id="A0A9W7SSB7"/>
<accession>A0A9W7SSB7</accession>
<reference evidence="2 3" key="1">
    <citation type="journal article" date="2018" name="IMA Fungus">
        <title>IMA Genome-F 10: Nine draft genome sequences of Claviceps purpurea s.lat., including C. arundinis, C. humidiphila, and C. cf. spartinae, pseudomolecules for the pitch canker pathogen Fusarium circinatum, draft genome of Davidsoniella eucalypti, Grosmannia galeiformis, Quambalaria eucalypti, and Teratosphaeria destructans.</title>
        <authorList>
            <person name="Wingfield B.D."/>
            <person name="Liu M."/>
            <person name="Nguyen H.D."/>
            <person name="Lane F.A."/>
            <person name="Morgan S.W."/>
            <person name="De Vos L."/>
            <person name="Wilken P.M."/>
            <person name="Duong T.A."/>
            <person name="Aylward J."/>
            <person name="Coetzee M.P."/>
            <person name="Dadej K."/>
            <person name="De Beer Z.W."/>
            <person name="Findlay W."/>
            <person name="Havenga M."/>
            <person name="Kolarik M."/>
            <person name="Menzies J.G."/>
            <person name="Naidoo K."/>
            <person name="Pochopski O."/>
            <person name="Shoukouhi P."/>
            <person name="Santana Q.C."/>
            <person name="Seifert K.A."/>
            <person name="Soal N."/>
            <person name="Steenkamp E.T."/>
            <person name="Tatham C.T."/>
            <person name="van der Nest M.A."/>
            <person name="Wingfield M.J."/>
        </authorList>
    </citation>
    <scope>NUCLEOTIDE SEQUENCE [LARGE SCALE GENOMIC DNA]</scope>
    <source>
        <strain evidence="2">CMW44962</strain>
    </source>
</reference>
<evidence type="ECO:0000256" key="1">
    <source>
        <dbReference type="SAM" id="MobiDB-lite"/>
    </source>
</evidence>
<comment type="caution">
    <text evidence="2">The sequence shown here is derived from an EMBL/GenBank/DDBJ whole genome shotgun (WGS) entry which is preliminary data.</text>
</comment>
<reference evidence="2 3" key="2">
    <citation type="journal article" date="2021" name="Curr. Genet.">
        <title>Genetic response to nitrogen starvation in the aggressive Eucalyptus foliar pathogen Teratosphaeria destructans.</title>
        <authorList>
            <person name="Havenga M."/>
            <person name="Wingfield B.D."/>
            <person name="Wingfield M.J."/>
            <person name="Dreyer L.L."/>
            <person name="Roets F."/>
            <person name="Aylward J."/>
        </authorList>
    </citation>
    <scope>NUCLEOTIDE SEQUENCE [LARGE SCALE GENOMIC DNA]</scope>
    <source>
        <strain evidence="2">CMW44962</strain>
    </source>
</reference>
<dbReference type="EMBL" id="RIBY02001856">
    <property type="protein sequence ID" value="KAH9827780.1"/>
    <property type="molecule type" value="Genomic_DNA"/>
</dbReference>
<name>A0A9W7SSB7_9PEZI</name>
<gene>
    <name evidence="2" type="ORF">Tdes44962_MAKER02713</name>
</gene>
<organism evidence="2 3">
    <name type="scientific">Teratosphaeria destructans</name>
    <dbReference type="NCBI Taxonomy" id="418781"/>
    <lineage>
        <taxon>Eukaryota</taxon>
        <taxon>Fungi</taxon>
        <taxon>Dikarya</taxon>
        <taxon>Ascomycota</taxon>
        <taxon>Pezizomycotina</taxon>
        <taxon>Dothideomycetes</taxon>
        <taxon>Dothideomycetidae</taxon>
        <taxon>Mycosphaerellales</taxon>
        <taxon>Teratosphaeriaceae</taxon>
        <taxon>Teratosphaeria</taxon>
    </lineage>
</organism>
<feature type="region of interest" description="Disordered" evidence="1">
    <location>
        <begin position="1"/>
        <end position="61"/>
    </location>
</feature>
<keyword evidence="3" id="KW-1185">Reference proteome</keyword>
<sequence>MIPPKHLPQRRARTQRLRDRQRQHIRHRERHRRRRRRAATPKLTSSFSGMGAGSRMLSSRPTSTAQSSFLTWPESARIRVAAGTCGSSVTNSAVRPLKVTKRSTSGARTSPRSPWRASQACRKLAARPRDCTRDELLRDVAGFADAAGEELAAVPVGVEERGDGVVEAGLRGRVGLVEGADVGEGGGFGGQDVQGSGEERGGVRGVGAGGGGGGVVGDVGVAVAGGRGEGPGGLLRERGDMLLGQASPLAGTGILRLHLLDSVMPDECCGHLAIIIRDPALFLQFQKKGRG</sequence>
<dbReference type="Proteomes" id="UP001138500">
    <property type="component" value="Unassembled WGS sequence"/>
</dbReference>
<evidence type="ECO:0000313" key="3">
    <source>
        <dbReference type="Proteomes" id="UP001138500"/>
    </source>
</evidence>